<dbReference type="GO" id="GO:0050567">
    <property type="term" value="F:glutaminyl-tRNA synthase (glutamine-hydrolyzing) activity"/>
    <property type="evidence" value="ECO:0007669"/>
    <property type="project" value="UniProtKB-UniRule"/>
</dbReference>
<dbReference type="NCBIfam" id="TIGR00135">
    <property type="entry name" value="gatC"/>
    <property type="match status" value="1"/>
</dbReference>
<comment type="caution">
    <text evidence="2">The sequence shown here is derived from an EMBL/GenBank/DDBJ whole genome shotgun (WGS) entry which is preliminary data.</text>
</comment>
<dbReference type="HAMAP" id="MF_00122">
    <property type="entry name" value="GatC"/>
    <property type="match status" value="1"/>
</dbReference>
<keyword evidence="2" id="KW-0808">Transferase</keyword>
<keyword evidence="1" id="KW-0067">ATP-binding</keyword>
<dbReference type="AlphaFoldDB" id="A0A1G1KSK4"/>
<dbReference type="GO" id="GO:0070681">
    <property type="term" value="P:glutaminyl-tRNAGln biosynthesis via transamidation"/>
    <property type="evidence" value="ECO:0007669"/>
    <property type="project" value="TreeGrafter"/>
</dbReference>
<keyword evidence="1" id="KW-0436">Ligase</keyword>
<dbReference type="InterPro" id="IPR003837">
    <property type="entry name" value="GatC"/>
</dbReference>
<dbReference type="Gene3D" id="1.10.20.60">
    <property type="entry name" value="Glu-tRNAGln amidotransferase C subunit, N-terminal domain"/>
    <property type="match status" value="1"/>
</dbReference>
<dbReference type="PANTHER" id="PTHR15004">
    <property type="entry name" value="GLUTAMYL-TRNA(GLN) AMIDOTRANSFERASE SUBUNIT C, MITOCHONDRIAL"/>
    <property type="match status" value="1"/>
</dbReference>
<dbReference type="PANTHER" id="PTHR15004:SF0">
    <property type="entry name" value="GLUTAMYL-TRNA(GLN) AMIDOTRANSFERASE SUBUNIT C, MITOCHONDRIAL"/>
    <property type="match status" value="1"/>
</dbReference>
<dbReference type="Pfam" id="PF02686">
    <property type="entry name" value="GatC"/>
    <property type="match status" value="1"/>
</dbReference>
<dbReference type="GO" id="GO:0005524">
    <property type="term" value="F:ATP binding"/>
    <property type="evidence" value="ECO:0007669"/>
    <property type="project" value="UniProtKB-KW"/>
</dbReference>
<comment type="function">
    <text evidence="1">Allows the formation of correctly charged Asn-tRNA(Asn) or Gln-tRNA(Gln) through the transamidation of misacylated Asp-tRNA(Asn) or Glu-tRNA(Gln) in organisms which lack either or both of asparaginyl-tRNA or glutaminyl-tRNA synthetases. The reaction takes place in the presence of glutamine and ATP through an activated phospho-Asp-tRNA(Asn) or phospho-Glu-tRNA(Gln).</text>
</comment>
<evidence type="ECO:0000256" key="1">
    <source>
        <dbReference type="HAMAP-Rule" id="MF_00122"/>
    </source>
</evidence>
<name>A0A1G1KSK4_9BACT</name>
<proteinExistence type="inferred from homology"/>
<sequence>MESKINIDQVAKLARLSLKPEEKGKLSKDLENILAYVDLLQELDTSKVEPTSHVLPIENVFRKDKVIESGVRNFVLDHAPKRDGKFFKVPKVIEGL</sequence>
<reference evidence="2 3" key="1">
    <citation type="journal article" date="2016" name="Nat. Commun.">
        <title>Thousands of microbial genomes shed light on interconnected biogeochemical processes in an aquifer system.</title>
        <authorList>
            <person name="Anantharaman K."/>
            <person name="Brown C.T."/>
            <person name="Hug L.A."/>
            <person name="Sharon I."/>
            <person name="Castelle C.J."/>
            <person name="Probst A.J."/>
            <person name="Thomas B.C."/>
            <person name="Singh A."/>
            <person name="Wilkins M.J."/>
            <person name="Karaoz U."/>
            <person name="Brodie E.L."/>
            <person name="Williams K.H."/>
            <person name="Hubbard S.S."/>
            <person name="Banfield J.F."/>
        </authorList>
    </citation>
    <scope>NUCLEOTIDE SEQUENCE [LARGE SCALE GENOMIC DNA]</scope>
</reference>
<dbReference type="InterPro" id="IPR036113">
    <property type="entry name" value="Asp/Glu-ADT_sf_sub_c"/>
</dbReference>
<dbReference type="GO" id="GO:0016740">
    <property type="term" value="F:transferase activity"/>
    <property type="evidence" value="ECO:0007669"/>
    <property type="project" value="UniProtKB-KW"/>
</dbReference>
<dbReference type="GO" id="GO:0050566">
    <property type="term" value="F:asparaginyl-tRNA synthase (glutamine-hydrolyzing) activity"/>
    <property type="evidence" value="ECO:0007669"/>
    <property type="project" value="RHEA"/>
</dbReference>
<dbReference type="GO" id="GO:0006412">
    <property type="term" value="P:translation"/>
    <property type="evidence" value="ECO:0007669"/>
    <property type="project" value="UniProtKB-UniRule"/>
</dbReference>
<evidence type="ECO:0000313" key="2">
    <source>
        <dbReference type="EMBL" id="OGW95923.1"/>
    </source>
</evidence>
<dbReference type="EC" id="6.3.5.-" evidence="1"/>
<dbReference type="SUPFAM" id="SSF141000">
    <property type="entry name" value="Glu-tRNAGln amidotransferase C subunit"/>
    <property type="match status" value="1"/>
</dbReference>
<keyword evidence="1" id="KW-0648">Protein biosynthesis</keyword>
<dbReference type="Proteomes" id="UP000178187">
    <property type="component" value="Unassembled WGS sequence"/>
</dbReference>
<keyword evidence="1" id="KW-0547">Nucleotide-binding</keyword>
<dbReference type="GO" id="GO:0006450">
    <property type="term" value="P:regulation of translational fidelity"/>
    <property type="evidence" value="ECO:0007669"/>
    <property type="project" value="InterPro"/>
</dbReference>
<dbReference type="EMBL" id="MHFR01000056">
    <property type="protein sequence ID" value="OGW95923.1"/>
    <property type="molecule type" value="Genomic_DNA"/>
</dbReference>
<comment type="similarity">
    <text evidence="1">Belongs to the GatC family.</text>
</comment>
<comment type="subunit">
    <text evidence="1">Heterotrimer of A, B and C subunits.</text>
</comment>
<comment type="catalytic activity">
    <reaction evidence="1">
        <text>L-glutamyl-tRNA(Gln) + L-glutamine + ATP + H2O = L-glutaminyl-tRNA(Gln) + L-glutamate + ADP + phosphate + H(+)</text>
        <dbReference type="Rhea" id="RHEA:17521"/>
        <dbReference type="Rhea" id="RHEA-COMP:9681"/>
        <dbReference type="Rhea" id="RHEA-COMP:9684"/>
        <dbReference type="ChEBI" id="CHEBI:15377"/>
        <dbReference type="ChEBI" id="CHEBI:15378"/>
        <dbReference type="ChEBI" id="CHEBI:29985"/>
        <dbReference type="ChEBI" id="CHEBI:30616"/>
        <dbReference type="ChEBI" id="CHEBI:43474"/>
        <dbReference type="ChEBI" id="CHEBI:58359"/>
        <dbReference type="ChEBI" id="CHEBI:78520"/>
        <dbReference type="ChEBI" id="CHEBI:78521"/>
        <dbReference type="ChEBI" id="CHEBI:456216"/>
    </reaction>
</comment>
<accession>A0A1G1KSK4</accession>
<protein>
    <recommendedName>
        <fullName evidence="1">Aspartyl/glutamyl-tRNA(Asn/Gln) amidotransferase subunit C</fullName>
        <shortName evidence="1">Asp/Glu-ADT subunit C</shortName>
        <ecNumber evidence="1">6.3.5.-</ecNumber>
    </recommendedName>
</protein>
<organism evidence="2 3">
    <name type="scientific">Candidatus Danuiimicrobium aquiferis</name>
    <dbReference type="NCBI Taxonomy" id="1801832"/>
    <lineage>
        <taxon>Bacteria</taxon>
        <taxon>Pseudomonadati</taxon>
        <taxon>Candidatus Omnitrophota</taxon>
        <taxon>Candidatus Danuiimicrobium</taxon>
    </lineage>
</organism>
<evidence type="ECO:0000313" key="3">
    <source>
        <dbReference type="Proteomes" id="UP000178187"/>
    </source>
</evidence>
<gene>
    <name evidence="1" type="primary">gatC</name>
    <name evidence="2" type="ORF">A3G33_03905</name>
</gene>
<comment type="catalytic activity">
    <reaction evidence="1">
        <text>L-aspartyl-tRNA(Asn) + L-glutamine + ATP + H2O = L-asparaginyl-tRNA(Asn) + L-glutamate + ADP + phosphate + 2 H(+)</text>
        <dbReference type="Rhea" id="RHEA:14513"/>
        <dbReference type="Rhea" id="RHEA-COMP:9674"/>
        <dbReference type="Rhea" id="RHEA-COMP:9677"/>
        <dbReference type="ChEBI" id="CHEBI:15377"/>
        <dbReference type="ChEBI" id="CHEBI:15378"/>
        <dbReference type="ChEBI" id="CHEBI:29985"/>
        <dbReference type="ChEBI" id="CHEBI:30616"/>
        <dbReference type="ChEBI" id="CHEBI:43474"/>
        <dbReference type="ChEBI" id="CHEBI:58359"/>
        <dbReference type="ChEBI" id="CHEBI:78515"/>
        <dbReference type="ChEBI" id="CHEBI:78516"/>
        <dbReference type="ChEBI" id="CHEBI:456216"/>
    </reaction>
</comment>